<dbReference type="InterPro" id="IPR036259">
    <property type="entry name" value="MFS_trans_sf"/>
</dbReference>
<dbReference type="InterPro" id="IPR047200">
    <property type="entry name" value="MFS_YcaD-like"/>
</dbReference>
<dbReference type="PANTHER" id="PTHR23521:SF3">
    <property type="entry name" value="MFS TRANSPORTER"/>
    <property type="match status" value="1"/>
</dbReference>
<feature type="transmembrane region" description="Helical" evidence="6">
    <location>
        <begin position="98"/>
        <end position="119"/>
    </location>
</feature>
<name>A0A420WNS9_9PROT</name>
<dbReference type="OrthoDB" id="9810614at2"/>
<keyword evidence="2 6" id="KW-0812">Transmembrane</keyword>
<evidence type="ECO:0000256" key="3">
    <source>
        <dbReference type="ARBA" id="ARBA00022989"/>
    </source>
</evidence>
<proteinExistence type="predicted"/>
<dbReference type="GO" id="GO:0022857">
    <property type="term" value="F:transmembrane transporter activity"/>
    <property type="evidence" value="ECO:0007669"/>
    <property type="project" value="InterPro"/>
</dbReference>
<feature type="transmembrane region" description="Helical" evidence="6">
    <location>
        <begin position="232"/>
        <end position="253"/>
    </location>
</feature>
<feature type="transmembrane region" description="Helical" evidence="6">
    <location>
        <begin position="199"/>
        <end position="220"/>
    </location>
</feature>
<dbReference type="InterPro" id="IPR011701">
    <property type="entry name" value="MFS"/>
</dbReference>
<dbReference type="Pfam" id="PF00083">
    <property type="entry name" value="Sugar_tr"/>
    <property type="match status" value="1"/>
</dbReference>
<evidence type="ECO:0000256" key="6">
    <source>
        <dbReference type="SAM" id="Phobius"/>
    </source>
</evidence>
<evidence type="ECO:0000256" key="4">
    <source>
        <dbReference type="ARBA" id="ARBA00023136"/>
    </source>
</evidence>
<dbReference type="EMBL" id="RBIG01000001">
    <property type="protein sequence ID" value="RKQ72630.1"/>
    <property type="molecule type" value="Genomic_DNA"/>
</dbReference>
<feature type="transmembrane region" description="Helical" evidence="6">
    <location>
        <begin position="290"/>
        <end position="309"/>
    </location>
</feature>
<protein>
    <submittedName>
        <fullName evidence="8">Putative MFS family arabinose efflux permease</fullName>
    </submittedName>
</protein>
<dbReference type="SUPFAM" id="SSF103473">
    <property type="entry name" value="MFS general substrate transporter"/>
    <property type="match status" value="1"/>
</dbReference>
<dbReference type="PANTHER" id="PTHR23521">
    <property type="entry name" value="TRANSPORTER MFS SUPERFAMILY"/>
    <property type="match status" value="1"/>
</dbReference>
<evidence type="ECO:0000259" key="7">
    <source>
        <dbReference type="PROSITE" id="PS50850"/>
    </source>
</evidence>
<reference evidence="8 9" key="1">
    <citation type="submission" date="2018-10" db="EMBL/GenBank/DDBJ databases">
        <title>Comparative analysis of microorganisms from saline springs in Andes Mountain Range, Colombia.</title>
        <authorList>
            <person name="Rubin E."/>
        </authorList>
    </citation>
    <scope>NUCLEOTIDE SEQUENCE [LARGE SCALE GENOMIC DNA]</scope>
    <source>
        <strain evidence="8 9">USBA 36</strain>
    </source>
</reference>
<feature type="transmembrane region" description="Helical" evidence="6">
    <location>
        <begin position="131"/>
        <end position="152"/>
    </location>
</feature>
<evidence type="ECO:0000313" key="8">
    <source>
        <dbReference type="EMBL" id="RKQ72630.1"/>
    </source>
</evidence>
<dbReference type="Gene3D" id="1.20.1250.20">
    <property type="entry name" value="MFS general substrate transporter like domains"/>
    <property type="match status" value="2"/>
</dbReference>
<evidence type="ECO:0000256" key="5">
    <source>
        <dbReference type="SAM" id="MobiDB-lite"/>
    </source>
</evidence>
<evidence type="ECO:0000256" key="1">
    <source>
        <dbReference type="ARBA" id="ARBA00004370"/>
    </source>
</evidence>
<accession>A0A420WNS9</accession>
<comment type="subcellular location">
    <subcellularLocation>
        <location evidence="1">Membrane</location>
    </subcellularLocation>
</comment>
<dbReference type="Proteomes" id="UP000277424">
    <property type="component" value="Unassembled WGS sequence"/>
</dbReference>
<dbReference type="InterPro" id="IPR020846">
    <property type="entry name" value="MFS_dom"/>
</dbReference>
<evidence type="ECO:0000256" key="2">
    <source>
        <dbReference type="ARBA" id="ARBA00022692"/>
    </source>
</evidence>
<gene>
    <name evidence="8" type="ORF">BCL74_0398</name>
</gene>
<feature type="transmembrane region" description="Helical" evidence="6">
    <location>
        <begin position="73"/>
        <end position="92"/>
    </location>
</feature>
<dbReference type="GO" id="GO:0005886">
    <property type="term" value="C:plasma membrane"/>
    <property type="evidence" value="ECO:0007669"/>
    <property type="project" value="TreeGrafter"/>
</dbReference>
<organism evidence="8 9">
    <name type="scientific">Oceanibaculum indicum</name>
    <dbReference type="NCBI Taxonomy" id="526216"/>
    <lineage>
        <taxon>Bacteria</taxon>
        <taxon>Pseudomonadati</taxon>
        <taxon>Pseudomonadota</taxon>
        <taxon>Alphaproteobacteria</taxon>
        <taxon>Rhodospirillales</taxon>
        <taxon>Oceanibaculaceae</taxon>
        <taxon>Oceanibaculum</taxon>
    </lineage>
</organism>
<feature type="transmembrane region" description="Helical" evidence="6">
    <location>
        <begin position="42"/>
        <end position="61"/>
    </location>
</feature>
<dbReference type="PROSITE" id="PS50850">
    <property type="entry name" value="MFS"/>
    <property type="match status" value="1"/>
</dbReference>
<feature type="domain" description="Major facilitator superfamily (MFS) profile" evidence="7">
    <location>
        <begin position="195"/>
        <end position="436"/>
    </location>
</feature>
<sequence>MRQTITTLSALLLSVGILLLGSGLQGTLLAVRGNLEGFPPSMIGMMMSGYFAGFIAGCVLGPHIVRRVGHIRAFSVFAAVAASVFLLHALAVDPYVWTGLRAITGLCLAGLYMIIESWLNERSPNELRGSIISIYRIVDLTATTGGLLLLTLGDPQDYPLFCLGAILICLALVPVGLTRSAVPAPIGTVKIRIGRLYRLSPLGVVGCFGFGVVSGAFWGMGPIFAQAGGVPLSGVAFFMAAVMIGGALAQWPVGWLSDRYDRRTILAGTVFLASLAGLILIALYGMPQQFLLVGSALFGALMIPVYSLCISHANDYMEPGDFVEASSGLLLLNGAGAVVGPLVASILMEATDARALFAFTALVHAGMGGFALYRMTRRPPKPAEEQGDFIAVPRSTPAVFQLDPRAEEEEPEGEPMASTPMASPPDDPAPPEETQR</sequence>
<dbReference type="RefSeq" id="WP_121217156.1">
    <property type="nucleotide sequence ID" value="NZ_RBIG01000001.1"/>
</dbReference>
<feature type="transmembrane region" description="Helical" evidence="6">
    <location>
        <begin position="265"/>
        <end position="284"/>
    </location>
</feature>
<keyword evidence="4 6" id="KW-0472">Membrane</keyword>
<comment type="caution">
    <text evidence="8">The sequence shown here is derived from an EMBL/GenBank/DDBJ whole genome shotgun (WGS) entry which is preliminary data.</text>
</comment>
<dbReference type="AlphaFoldDB" id="A0A420WNS9"/>
<evidence type="ECO:0000313" key="9">
    <source>
        <dbReference type="Proteomes" id="UP000277424"/>
    </source>
</evidence>
<feature type="transmembrane region" description="Helical" evidence="6">
    <location>
        <begin position="158"/>
        <end position="178"/>
    </location>
</feature>
<dbReference type="InterPro" id="IPR005828">
    <property type="entry name" value="MFS_sugar_transport-like"/>
</dbReference>
<dbReference type="CDD" id="cd17477">
    <property type="entry name" value="MFS_YcaD_like"/>
    <property type="match status" value="1"/>
</dbReference>
<feature type="transmembrane region" description="Helical" evidence="6">
    <location>
        <begin position="329"/>
        <end position="348"/>
    </location>
</feature>
<feature type="transmembrane region" description="Helical" evidence="6">
    <location>
        <begin position="354"/>
        <end position="373"/>
    </location>
</feature>
<keyword evidence="3 6" id="KW-1133">Transmembrane helix</keyword>
<feature type="region of interest" description="Disordered" evidence="5">
    <location>
        <begin position="379"/>
        <end position="436"/>
    </location>
</feature>
<dbReference type="Pfam" id="PF07690">
    <property type="entry name" value="MFS_1"/>
    <property type="match status" value="1"/>
</dbReference>